<reference evidence="2" key="2">
    <citation type="submission" date="2023-04" db="EMBL/GenBank/DDBJ databases">
        <title>Paracnuella aquatica gen. nov., sp. nov., a member of the family Chitinophagaceae isolated from a hot spring.</title>
        <authorList>
            <person name="Wang C."/>
        </authorList>
    </citation>
    <scope>NUCLEOTIDE SEQUENCE</scope>
    <source>
        <strain evidence="2">LB-8</strain>
    </source>
</reference>
<protein>
    <submittedName>
        <fullName evidence="2">Carboxypeptidase regulatory-like domain-containing protein</fullName>
    </submittedName>
</protein>
<evidence type="ECO:0000256" key="1">
    <source>
        <dbReference type="SAM" id="MobiDB-lite"/>
    </source>
</evidence>
<keyword evidence="3" id="KW-1185">Reference proteome</keyword>
<feature type="compositionally biased region" description="Low complexity" evidence="1">
    <location>
        <begin position="419"/>
        <end position="432"/>
    </location>
</feature>
<gene>
    <name evidence="2" type="ORF">OCK74_18840</name>
</gene>
<dbReference type="Gene3D" id="2.60.40.1120">
    <property type="entry name" value="Carboxypeptidase-like, regulatory domain"/>
    <property type="match status" value="1"/>
</dbReference>
<dbReference type="AlphaFoldDB" id="A0A9X2XYM2"/>
<dbReference type="InterPro" id="IPR008969">
    <property type="entry name" value="CarboxyPept-like_regulatory"/>
</dbReference>
<keyword evidence="2" id="KW-0645">Protease</keyword>
<organism evidence="2 3">
    <name type="scientific">Paraflavisolibacter caeni</name>
    <dbReference type="NCBI Taxonomy" id="2982496"/>
    <lineage>
        <taxon>Bacteria</taxon>
        <taxon>Pseudomonadati</taxon>
        <taxon>Bacteroidota</taxon>
        <taxon>Chitinophagia</taxon>
        <taxon>Chitinophagales</taxon>
        <taxon>Chitinophagaceae</taxon>
        <taxon>Paraflavisolibacter</taxon>
    </lineage>
</organism>
<keyword evidence="2" id="KW-0121">Carboxypeptidase</keyword>
<evidence type="ECO:0000313" key="3">
    <source>
        <dbReference type="Proteomes" id="UP001155483"/>
    </source>
</evidence>
<feature type="compositionally biased region" description="Basic and acidic residues" evidence="1">
    <location>
        <begin position="364"/>
        <end position="378"/>
    </location>
</feature>
<dbReference type="GO" id="GO:0004180">
    <property type="term" value="F:carboxypeptidase activity"/>
    <property type="evidence" value="ECO:0007669"/>
    <property type="project" value="UniProtKB-KW"/>
</dbReference>
<sequence>MKHIFFFIFLQGWCATAFCQTGKVTGTVMDVEAKVPLELATVSVLGPDSSLITYKLSDKDGKFTIEKLPVRQKLVVHITYTGYTAYHRPIQLDAGKTDTLAVFLSLNNNDTNAVVVKAIIPIKMNGDTLEINPAAFKLKENAVAEELLNQVPGITIWSDGTITANGKKVQSLLVDGKPFMGSTDPRVATQNLPRTAIDKIQLYQEYDRNNINQQNKPQDSLLTMNIKLKENSRKGYFGKAGAGYGTTDRFESDLSFQMYNKKNFAGIGGGFNNINKNFGSLQEMFRNNTFRNSNPNLYNVGRFGTNGINKNHSIGGVYSHSFNQSSNSRQNNRISINYTKSGTDAYLTDVGMQNRSAIDNPQFIRDEGKTNNRQDNHDIGIRYVKTNSYNDNLNVNGTISNSNEKGSSTQSTEVRDTANRLQSTNNTNTQNSRRSDNESMNVNFSRSNSEDILKSFNIQFNARRGHTESEREVRSTFHSFTDMSKSTANNRHYAANNQSLNLGGMLYYPGFKRLLLGRYNLFGVDLNFTQSINYARNIDNNLVGDYDSTTKGYIANGNLSNRNEREVFEYTPTLAMAKSFSKYAETYDRYLGMQVTFLDEMKTDKNLSSFAKRNLDRSFQFPRYEGRIDYQRTKREKYQYNMNAGYTKNFEYPSVDHLYTIVDDINVYETRIGNPLLSNRTNHSISMNGNFNTLYPKSAYSINSYVNGGFRRSVNPVTDSIINDLSGKRMYYYTNGDKSENLNLNYGFNISRKLKNNSLQLMYSGQLGTGKLPNYIDGIYNTSETGNLTNQFTLQYNLGSILVVNVGQNFQRNKSRQTAQGLRAFTNNSRTTKMGMVLNYPAHFAFSSTADHVSNSNLNKPRILWNAFATYRFMKDQGELKFSAMDILKQYQNITNSVNAYGTTTRITNGLQQFYLLTFSYYPRQFGKMEIKRRGN</sequence>
<proteinExistence type="predicted"/>
<name>A0A9X2XYM2_9BACT</name>
<reference evidence="2" key="1">
    <citation type="submission" date="2022-09" db="EMBL/GenBank/DDBJ databases">
        <authorList>
            <person name="Yuan C."/>
            <person name="Ke Z."/>
        </authorList>
    </citation>
    <scope>NUCLEOTIDE SEQUENCE</scope>
    <source>
        <strain evidence="2">LB-8</strain>
    </source>
</reference>
<keyword evidence="2" id="KW-0378">Hydrolase</keyword>
<dbReference type="RefSeq" id="WP_279298624.1">
    <property type="nucleotide sequence ID" value="NZ_JAOTIF010000018.1"/>
</dbReference>
<feature type="region of interest" description="Disordered" evidence="1">
    <location>
        <begin position="394"/>
        <end position="443"/>
    </location>
</feature>
<feature type="compositionally biased region" description="Polar residues" evidence="1">
    <location>
        <begin position="394"/>
        <end position="412"/>
    </location>
</feature>
<dbReference type="Proteomes" id="UP001155483">
    <property type="component" value="Unassembled WGS sequence"/>
</dbReference>
<comment type="caution">
    <text evidence="2">The sequence shown here is derived from an EMBL/GenBank/DDBJ whole genome shotgun (WGS) entry which is preliminary data.</text>
</comment>
<feature type="region of interest" description="Disordered" evidence="1">
    <location>
        <begin position="358"/>
        <end position="378"/>
    </location>
</feature>
<dbReference type="SUPFAM" id="SSF49464">
    <property type="entry name" value="Carboxypeptidase regulatory domain-like"/>
    <property type="match status" value="1"/>
</dbReference>
<dbReference type="Pfam" id="PF13620">
    <property type="entry name" value="CarboxypepD_reg"/>
    <property type="match status" value="1"/>
</dbReference>
<evidence type="ECO:0000313" key="2">
    <source>
        <dbReference type="EMBL" id="MCU7551185.1"/>
    </source>
</evidence>
<accession>A0A9X2XYM2</accession>
<dbReference type="EMBL" id="JAOTIF010000018">
    <property type="protein sequence ID" value="MCU7551185.1"/>
    <property type="molecule type" value="Genomic_DNA"/>
</dbReference>